<evidence type="ECO:0000256" key="1">
    <source>
        <dbReference type="SAM" id="SignalP"/>
    </source>
</evidence>
<evidence type="ECO:0000313" key="2">
    <source>
        <dbReference type="EMBL" id="TKR96670.1"/>
    </source>
</evidence>
<comment type="caution">
    <text evidence="2">The sequence shown here is derived from an EMBL/GenBank/DDBJ whole genome shotgun (WGS) entry which is preliminary data.</text>
</comment>
<reference evidence="2 3" key="2">
    <citation type="journal article" date="2019" name="G3 (Bethesda)">
        <title>Hybrid Assembly of the Genome of the Entomopathogenic Nematode Steinernema carpocapsae Identifies the X-Chromosome.</title>
        <authorList>
            <person name="Serra L."/>
            <person name="Macchietto M."/>
            <person name="Macias-Munoz A."/>
            <person name="McGill C.J."/>
            <person name="Rodriguez I.M."/>
            <person name="Rodriguez B."/>
            <person name="Murad R."/>
            <person name="Mortazavi A."/>
        </authorList>
    </citation>
    <scope>NUCLEOTIDE SEQUENCE [LARGE SCALE GENOMIC DNA]</scope>
    <source>
        <strain evidence="2 3">ALL</strain>
    </source>
</reference>
<feature type="signal peptide" evidence="1">
    <location>
        <begin position="1"/>
        <end position="21"/>
    </location>
</feature>
<dbReference type="AlphaFoldDB" id="A0A4U5PJ95"/>
<dbReference type="Proteomes" id="UP000298663">
    <property type="component" value="Unassembled WGS sequence"/>
</dbReference>
<feature type="chain" id="PRO_5020575191" evidence="1">
    <location>
        <begin position="22"/>
        <end position="141"/>
    </location>
</feature>
<organism evidence="2 3">
    <name type="scientific">Steinernema carpocapsae</name>
    <name type="common">Entomopathogenic nematode</name>
    <dbReference type="NCBI Taxonomy" id="34508"/>
    <lineage>
        <taxon>Eukaryota</taxon>
        <taxon>Metazoa</taxon>
        <taxon>Ecdysozoa</taxon>
        <taxon>Nematoda</taxon>
        <taxon>Chromadorea</taxon>
        <taxon>Rhabditida</taxon>
        <taxon>Tylenchina</taxon>
        <taxon>Panagrolaimomorpha</taxon>
        <taxon>Strongyloidoidea</taxon>
        <taxon>Steinernematidae</taxon>
        <taxon>Steinernema</taxon>
    </lineage>
</organism>
<sequence length="141" mass="15863">MAAWLILPSTLLFLIFRTSLGEGVISNGRQAYVVSSIRQDTTLAEFKELFQYYIEIQMTCQDCIPPTYGLPATFFFGPHTEPLGYSDIKGEALTEALEAFVHNSTEFQEAFITSKSEVTSNVTQKSEHLDRQLEMVLDEAP</sequence>
<keyword evidence="1" id="KW-0732">Signal</keyword>
<accession>A0A4U5PJ95</accession>
<proteinExistence type="predicted"/>
<name>A0A4U5PJ95_STECR</name>
<keyword evidence="3" id="KW-1185">Reference proteome</keyword>
<reference evidence="2 3" key="1">
    <citation type="journal article" date="2015" name="Genome Biol.">
        <title>Comparative genomics of Steinernema reveals deeply conserved gene regulatory networks.</title>
        <authorList>
            <person name="Dillman A.R."/>
            <person name="Macchietto M."/>
            <person name="Porter C.F."/>
            <person name="Rogers A."/>
            <person name="Williams B."/>
            <person name="Antoshechkin I."/>
            <person name="Lee M.M."/>
            <person name="Goodwin Z."/>
            <person name="Lu X."/>
            <person name="Lewis E.E."/>
            <person name="Goodrich-Blair H."/>
            <person name="Stock S.P."/>
            <person name="Adams B.J."/>
            <person name="Sternberg P.W."/>
            <person name="Mortazavi A."/>
        </authorList>
    </citation>
    <scope>NUCLEOTIDE SEQUENCE [LARGE SCALE GENOMIC DNA]</scope>
    <source>
        <strain evidence="2 3">ALL</strain>
    </source>
</reference>
<gene>
    <name evidence="2" type="ORF">L596_010655</name>
</gene>
<protein>
    <submittedName>
        <fullName evidence="2">Uncharacterized protein</fullName>
    </submittedName>
</protein>
<evidence type="ECO:0000313" key="3">
    <source>
        <dbReference type="Proteomes" id="UP000298663"/>
    </source>
</evidence>
<dbReference type="EMBL" id="AZBU02000002">
    <property type="protein sequence ID" value="TKR96670.1"/>
    <property type="molecule type" value="Genomic_DNA"/>
</dbReference>